<dbReference type="EC" id="2.1.1.72" evidence="1"/>
<dbReference type="OrthoDB" id="7806498at2"/>
<dbReference type="GO" id="GO:0003677">
    <property type="term" value="F:DNA binding"/>
    <property type="evidence" value="ECO:0007669"/>
    <property type="project" value="InterPro"/>
</dbReference>
<dbReference type="Gene3D" id="3.90.1530.10">
    <property type="entry name" value="Conserved hypothetical protein from pyrococcus furiosus pfu- 392566-001, ParB domain"/>
    <property type="match status" value="1"/>
</dbReference>
<dbReference type="EMBL" id="CP042345">
    <property type="protein sequence ID" value="QEA16448.1"/>
    <property type="molecule type" value="Genomic_DNA"/>
</dbReference>
<accession>A0A5B8S5S5</accession>
<gene>
    <name evidence="6" type="ORF">FRF71_10065</name>
</gene>
<organism evidence="6 7">
    <name type="scientific">Novosphingobium ginsenosidimutans</name>
    <dbReference type="NCBI Taxonomy" id="1176536"/>
    <lineage>
        <taxon>Bacteria</taxon>
        <taxon>Pseudomonadati</taxon>
        <taxon>Pseudomonadota</taxon>
        <taxon>Alphaproteobacteria</taxon>
        <taxon>Sphingomonadales</taxon>
        <taxon>Sphingomonadaceae</taxon>
        <taxon>Novosphingobium</taxon>
    </lineage>
</organism>
<dbReference type="SUPFAM" id="SSF110849">
    <property type="entry name" value="ParB/Sulfiredoxin"/>
    <property type="match status" value="1"/>
</dbReference>
<name>A0A5B8S5S5_9SPHN</name>
<evidence type="ECO:0000256" key="3">
    <source>
        <dbReference type="ARBA" id="ARBA00022679"/>
    </source>
</evidence>
<dbReference type="SMART" id="SM00470">
    <property type="entry name" value="ParB"/>
    <property type="match status" value="1"/>
</dbReference>
<dbReference type="InterPro" id="IPR029063">
    <property type="entry name" value="SAM-dependent_MTases_sf"/>
</dbReference>
<evidence type="ECO:0000259" key="5">
    <source>
        <dbReference type="SMART" id="SM00470"/>
    </source>
</evidence>
<reference evidence="6 7" key="1">
    <citation type="journal article" date="2013" name="J. Microbiol. Biotechnol.">
        <title>Novosphingobium ginsenosidimutans sp. nov., with the ability to convert ginsenoside.</title>
        <authorList>
            <person name="Kim J.K."/>
            <person name="He D."/>
            <person name="Liu Q.M."/>
            <person name="Park H.Y."/>
            <person name="Jung M.S."/>
            <person name="Yoon M.H."/>
            <person name="Kim S.C."/>
            <person name="Im W.T."/>
        </authorList>
    </citation>
    <scope>NUCLEOTIDE SEQUENCE [LARGE SCALE GENOMIC DNA]</scope>
    <source>
        <strain evidence="6 7">FW-6</strain>
    </source>
</reference>
<feature type="domain" description="ParB-like N-terminal" evidence="5">
    <location>
        <begin position="41"/>
        <end position="127"/>
    </location>
</feature>
<dbReference type="InterPro" id="IPR003115">
    <property type="entry name" value="ParB_N"/>
</dbReference>
<dbReference type="KEGG" id="ngf:FRF71_10065"/>
<dbReference type="InterPro" id="IPR036086">
    <property type="entry name" value="ParB/Sulfiredoxin_sf"/>
</dbReference>
<dbReference type="Pfam" id="PF01555">
    <property type="entry name" value="N6_N4_Mtase"/>
    <property type="match status" value="1"/>
</dbReference>
<keyword evidence="7" id="KW-1185">Reference proteome</keyword>
<dbReference type="Pfam" id="PF02195">
    <property type="entry name" value="ParB_N"/>
    <property type="match status" value="1"/>
</dbReference>
<dbReference type="InterPro" id="IPR002941">
    <property type="entry name" value="DNA_methylase_N4/N6"/>
</dbReference>
<keyword evidence="3" id="KW-0808">Transferase</keyword>
<dbReference type="REBASE" id="370112">
    <property type="entry name" value="M.NgiFW6ORF10065P"/>
</dbReference>
<proteinExistence type="predicted"/>
<evidence type="ECO:0000256" key="4">
    <source>
        <dbReference type="ARBA" id="ARBA00047942"/>
    </source>
</evidence>
<dbReference type="GO" id="GO:0032259">
    <property type="term" value="P:methylation"/>
    <property type="evidence" value="ECO:0007669"/>
    <property type="project" value="UniProtKB-KW"/>
</dbReference>
<keyword evidence="2 6" id="KW-0489">Methyltransferase</keyword>
<dbReference type="GO" id="GO:0008170">
    <property type="term" value="F:N-methyltransferase activity"/>
    <property type="evidence" value="ECO:0007669"/>
    <property type="project" value="InterPro"/>
</dbReference>
<dbReference type="PIRSF" id="PIRSF036758">
    <property type="entry name" value="Aden_M_ParB"/>
    <property type="match status" value="1"/>
</dbReference>
<dbReference type="InterPro" id="IPR001091">
    <property type="entry name" value="RM_Methyltransferase"/>
</dbReference>
<dbReference type="CDD" id="cd16403">
    <property type="entry name" value="ParB_N_like_MT"/>
    <property type="match status" value="1"/>
</dbReference>
<evidence type="ECO:0000256" key="1">
    <source>
        <dbReference type="ARBA" id="ARBA00011900"/>
    </source>
</evidence>
<dbReference type="Proteomes" id="UP000321172">
    <property type="component" value="Chromosome"/>
</dbReference>
<evidence type="ECO:0000313" key="6">
    <source>
        <dbReference type="EMBL" id="QEA16448.1"/>
    </source>
</evidence>
<comment type="catalytic activity">
    <reaction evidence="4">
        <text>a 2'-deoxyadenosine in DNA + S-adenosyl-L-methionine = an N(6)-methyl-2'-deoxyadenosine in DNA + S-adenosyl-L-homocysteine + H(+)</text>
        <dbReference type="Rhea" id="RHEA:15197"/>
        <dbReference type="Rhea" id="RHEA-COMP:12418"/>
        <dbReference type="Rhea" id="RHEA-COMP:12419"/>
        <dbReference type="ChEBI" id="CHEBI:15378"/>
        <dbReference type="ChEBI" id="CHEBI:57856"/>
        <dbReference type="ChEBI" id="CHEBI:59789"/>
        <dbReference type="ChEBI" id="CHEBI:90615"/>
        <dbReference type="ChEBI" id="CHEBI:90616"/>
        <dbReference type="EC" id="2.1.1.72"/>
    </reaction>
</comment>
<evidence type="ECO:0000313" key="7">
    <source>
        <dbReference type="Proteomes" id="UP000321172"/>
    </source>
</evidence>
<dbReference type="Gene3D" id="3.40.50.150">
    <property type="entry name" value="Vaccinia Virus protein VP39"/>
    <property type="match status" value="1"/>
</dbReference>
<dbReference type="InterPro" id="IPR015840">
    <property type="entry name" value="DNA_MeTrfase_ParB"/>
</dbReference>
<dbReference type="PRINTS" id="PR00508">
    <property type="entry name" value="S21N4MTFRASE"/>
</dbReference>
<dbReference type="GO" id="GO:0009007">
    <property type="term" value="F:site-specific DNA-methyltransferase (adenine-specific) activity"/>
    <property type="evidence" value="ECO:0007669"/>
    <property type="project" value="UniProtKB-EC"/>
</dbReference>
<dbReference type="AlphaFoldDB" id="A0A5B8S5S5"/>
<sequence length="502" mass="55349">MHSNKIAIRRRTRGAALTSSSTPVVHKVLEGSEHRPVLSVEYLAIGQLREPTRKLRRYSKRHLHGLKASLTEFGMVRPVLVDRDNTIIAGVAIWRAAKELKFKTIPLIRLENLSPEQIRLYRIADNKLQMGEFVAEELRLEFIELTDTSIDLKINVDLEVTGFSSKEVDDVTLRVPQVAADGGGVDGVEDEDLEPKGSPVTRPGDIWVIDGVHKVICGNSLERETYAALMGEELAQMVVGDGPYNVAIKGNVSSRKDAKEFAFASGEQSCEEFIAFQRQAFRLMADYSIDGSIHYAFISWHFACELLAAGRAEYDELKNILIWMKTNASRGFYRSQHEMIAVFKSGTAPHICTFGIEEGARWRSNVIVQAGCNSFGPTRDEDLADHVTVKPVSLFADLMRDCSRRGGIVLDPWGGSGVTVLAAHWTGRRARLIEIDPGYVDVTIHRAAKRFGLEAVLAATGQSFAEVAAERLGHGSARGNDALGNGHLDAEADLAHEEDGDD</sequence>
<dbReference type="RefSeq" id="WP_147090528.1">
    <property type="nucleotide sequence ID" value="NZ_BAABJD010000005.1"/>
</dbReference>
<protein>
    <recommendedName>
        <fullName evidence="1">site-specific DNA-methyltransferase (adenine-specific)</fullName>
        <ecNumber evidence="1">2.1.1.72</ecNumber>
    </recommendedName>
</protein>
<evidence type="ECO:0000256" key="2">
    <source>
        <dbReference type="ARBA" id="ARBA00022603"/>
    </source>
</evidence>
<dbReference type="SUPFAM" id="SSF53335">
    <property type="entry name" value="S-adenosyl-L-methionine-dependent methyltransferases"/>
    <property type="match status" value="1"/>
</dbReference>